<comment type="subcellular location">
    <subcellularLocation>
        <location evidence="2">Cell membrane</location>
        <topology evidence="2">Multi-pass membrane protein</topology>
    </subcellularLocation>
</comment>
<dbReference type="SUPFAM" id="SSF103190">
    <property type="entry name" value="Sensory domain-like"/>
    <property type="match status" value="1"/>
</dbReference>
<dbReference type="PRINTS" id="PR00344">
    <property type="entry name" value="BCTRLSENSOR"/>
</dbReference>
<evidence type="ECO:0000259" key="15">
    <source>
        <dbReference type="PROSITE" id="PS50109"/>
    </source>
</evidence>
<dbReference type="EMBL" id="FQZL01000009">
    <property type="protein sequence ID" value="SHJ03996.1"/>
    <property type="molecule type" value="Genomic_DNA"/>
</dbReference>
<dbReference type="STRING" id="1121476.SAMN02745751_01629"/>
<protein>
    <recommendedName>
        <fullName evidence="3">histidine kinase</fullName>
        <ecNumber evidence="3">2.7.13.3</ecNumber>
    </recommendedName>
</protein>
<dbReference type="InterPro" id="IPR033479">
    <property type="entry name" value="dCache_1"/>
</dbReference>
<dbReference type="InterPro" id="IPR036097">
    <property type="entry name" value="HisK_dim/P_sf"/>
</dbReference>
<dbReference type="EC" id="2.7.13.3" evidence="3"/>
<keyword evidence="5" id="KW-0597">Phosphoprotein</keyword>
<keyword evidence="8" id="KW-0547">Nucleotide-binding</keyword>
<dbReference type="Pfam" id="PF02743">
    <property type="entry name" value="dCache_1"/>
    <property type="match status" value="1"/>
</dbReference>
<dbReference type="InterPro" id="IPR003660">
    <property type="entry name" value="HAMP_dom"/>
</dbReference>
<evidence type="ECO:0000256" key="14">
    <source>
        <dbReference type="SAM" id="Phobius"/>
    </source>
</evidence>
<evidence type="ECO:0000256" key="5">
    <source>
        <dbReference type="ARBA" id="ARBA00022553"/>
    </source>
</evidence>
<evidence type="ECO:0000256" key="10">
    <source>
        <dbReference type="ARBA" id="ARBA00022840"/>
    </source>
</evidence>
<dbReference type="SMART" id="SM00388">
    <property type="entry name" value="HisKA"/>
    <property type="match status" value="1"/>
</dbReference>
<evidence type="ECO:0000256" key="3">
    <source>
        <dbReference type="ARBA" id="ARBA00012438"/>
    </source>
</evidence>
<dbReference type="InterPro" id="IPR003594">
    <property type="entry name" value="HATPase_dom"/>
</dbReference>
<comment type="catalytic activity">
    <reaction evidence="1">
        <text>ATP + protein L-histidine = ADP + protein N-phospho-L-histidine.</text>
        <dbReference type="EC" id="2.7.13.3"/>
    </reaction>
</comment>
<evidence type="ECO:0000256" key="6">
    <source>
        <dbReference type="ARBA" id="ARBA00022679"/>
    </source>
</evidence>
<keyword evidence="6" id="KW-0808">Transferase</keyword>
<keyword evidence="4" id="KW-1003">Cell membrane</keyword>
<dbReference type="GO" id="GO:0005886">
    <property type="term" value="C:plasma membrane"/>
    <property type="evidence" value="ECO:0007669"/>
    <property type="project" value="UniProtKB-SubCell"/>
</dbReference>
<evidence type="ECO:0000256" key="9">
    <source>
        <dbReference type="ARBA" id="ARBA00022777"/>
    </source>
</evidence>
<reference evidence="17 18" key="1">
    <citation type="submission" date="2016-11" db="EMBL/GenBank/DDBJ databases">
        <authorList>
            <person name="Jaros S."/>
            <person name="Januszkiewicz K."/>
            <person name="Wedrychowicz H."/>
        </authorList>
    </citation>
    <scope>NUCLEOTIDE SEQUENCE [LARGE SCALE GENOMIC DNA]</scope>
    <source>
        <strain evidence="17 18">DSM 17477</strain>
    </source>
</reference>
<feature type="domain" description="Histidine kinase" evidence="15">
    <location>
        <begin position="384"/>
        <end position="600"/>
    </location>
</feature>
<dbReference type="InterPro" id="IPR003661">
    <property type="entry name" value="HisK_dim/P_dom"/>
</dbReference>
<dbReference type="CDD" id="cd18773">
    <property type="entry name" value="PDC1_HK_sensor"/>
    <property type="match status" value="1"/>
</dbReference>
<dbReference type="Gene3D" id="3.30.450.20">
    <property type="entry name" value="PAS domain"/>
    <property type="match status" value="2"/>
</dbReference>
<evidence type="ECO:0000256" key="4">
    <source>
        <dbReference type="ARBA" id="ARBA00022475"/>
    </source>
</evidence>
<dbReference type="InterPro" id="IPR029151">
    <property type="entry name" value="Sensor-like_sf"/>
</dbReference>
<evidence type="ECO:0000259" key="16">
    <source>
        <dbReference type="PROSITE" id="PS50885"/>
    </source>
</evidence>
<dbReference type="PROSITE" id="PS50109">
    <property type="entry name" value="HIS_KIN"/>
    <property type="match status" value="1"/>
</dbReference>
<dbReference type="RefSeq" id="WP_073049083.1">
    <property type="nucleotide sequence ID" value="NZ_FQZL01000009.1"/>
</dbReference>
<accession>A0A1M6G222</accession>
<dbReference type="SUPFAM" id="SSF47384">
    <property type="entry name" value="Homodimeric domain of signal transducing histidine kinase"/>
    <property type="match status" value="1"/>
</dbReference>
<dbReference type="CDD" id="cd12912">
    <property type="entry name" value="PDC2_MCP_like"/>
    <property type="match status" value="1"/>
</dbReference>
<evidence type="ECO:0000256" key="1">
    <source>
        <dbReference type="ARBA" id="ARBA00000085"/>
    </source>
</evidence>
<evidence type="ECO:0000256" key="11">
    <source>
        <dbReference type="ARBA" id="ARBA00022989"/>
    </source>
</evidence>
<evidence type="ECO:0000256" key="12">
    <source>
        <dbReference type="ARBA" id="ARBA00023012"/>
    </source>
</evidence>
<keyword evidence="13 14" id="KW-0472">Membrane</keyword>
<dbReference type="GO" id="GO:0000155">
    <property type="term" value="F:phosphorelay sensor kinase activity"/>
    <property type="evidence" value="ECO:0007669"/>
    <property type="project" value="InterPro"/>
</dbReference>
<dbReference type="SUPFAM" id="SSF158472">
    <property type="entry name" value="HAMP domain-like"/>
    <property type="match status" value="1"/>
</dbReference>
<dbReference type="PANTHER" id="PTHR45528:SF1">
    <property type="entry name" value="SENSOR HISTIDINE KINASE CPXA"/>
    <property type="match status" value="1"/>
</dbReference>
<dbReference type="Gene3D" id="3.30.565.10">
    <property type="entry name" value="Histidine kinase-like ATPase, C-terminal domain"/>
    <property type="match status" value="1"/>
</dbReference>
<dbReference type="InterPro" id="IPR004358">
    <property type="entry name" value="Sig_transdc_His_kin-like_C"/>
</dbReference>
<dbReference type="InterPro" id="IPR036890">
    <property type="entry name" value="HATPase_C_sf"/>
</dbReference>
<dbReference type="CDD" id="cd00082">
    <property type="entry name" value="HisKA"/>
    <property type="match status" value="1"/>
</dbReference>
<dbReference type="OrthoDB" id="9762826at2"/>
<feature type="domain" description="HAMP" evidence="16">
    <location>
        <begin position="299"/>
        <end position="351"/>
    </location>
</feature>
<evidence type="ECO:0000256" key="2">
    <source>
        <dbReference type="ARBA" id="ARBA00004651"/>
    </source>
</evidence>
<keyword evidence="7 14" id="KW-0812">Transmembrane</keyword>
<dbReference type="Gene3D" id="1.10.287.130">
    <property type="match status" value="1"/>
</dbReference>
<dbReference type="InterPro" id="IPR050398">
    <property type="entry name" value="HssS/ArlS-like"/>
</dbReference>
<keyword evidence="11 14" id="KW-1133">Transmembrane helix</keyword>
<dbReference type="CDD" id="cd06225">
    <property type="entry name" value="HAMP"/>
    <property type="match status" value="1"/>
</dbReference>
<keyword evidence="12" id="KW-0902">Two-component regulatory system</keyword>
<dbReference type="InterPro" id="IPR005467">
    <property type="entry name" value="His_kinase_dom"/>
</dbReference>
<proteinExistence type="predicted"/>
<dbReference type="Pfam" id="PF00512">
    <property type="entry name" value="HisKA"/>
    <property type="match status" value="1"/>
</dbReference>
<keyword evidence="10" id="KW-0067">ATP-binding</keyword>
<organism evidence="17 18">
    <name type="scientific">Dethiosulfatibacter aminovorans DSM 17477</name>
    <dbReference type="NCBI Taxonomy" id="1121476"/>
    <lineage>
        <taxon>Bacteria</taxon>
        <taxon>Bacillati</taxon>
        <taxon>Bacillota</taxon>
        <taxon>Tissierellia</taxon>
        <taxon>Dethiosulfatibacter</taxon>
    </lineage>
</organism>
<evidence type="ECO:0000313" key="17">
    <source>
        <dbReference type="EMBL" id="SHJ03996.1"/>
    </source>
</evidence>
<dbReference type="SMART" id="SM00387">
    <property type="entry name" value="HATPase_c"/>
    <property type="match status" value="1"/>
</dbReference>
<gene>
    <name evidence="17" type="ORF">SAMN02745751_01629</name>
</gene>
<dbReference type="Gene3D" id="6.10.340.10">
    <property type="match status" value="1"/>
</dbReference>
<name>A0A1M6G222_9FIRM</name>
<evidence type="ECO:0000313" key="18">
    <source>
        <dbReference type="Proteomes" id="UP000184052"/>
    </source>
</evidence>
<dbReference type="SUPFAM" id="SSF55874">
    <property type="entry name" value="ATPase domain of HSP90 chaperone/DNA topoisomerase II/histidine kinase"/>
    <property type="match status" value="1"/>
</dbReference>
<keyword evidence="18" id="KW-1185">Reference proteome</keyword>
<evidence type="ECO:0000256" key="7">
    <source>
        <dbReference type="ARBA" id="ARBA00022692"/>
    </source>
</evidence>
<dbReference type="Pfam" id="PF00672">
    <property type="entry name" value="HAMP"/>
    <property type="match status" value="1"/>
</dbReference>
<feature type="transmembrane region" description="Helical" evidence="14">
    <location>
        <begin position="279"/>
        <end position="298"/>
    </location>
</feature>
<dbReference type="Proteomes" id="UP000184052">
    <property type="component" value="Unassembled WGS sequence"/>
</dbReference>
<dbReference type="SMART" id="SM00304">
    <property type="entry name" value="HAMP"/>
    <property type="match status" value="1"/>
</dbReference>
<dbReference type="PANTHER" id="PTHR45528">
    <property type="entry name" value="SENSOR HISTIDINE KINASE CPXA"/>
    <property type="match status" value="1"/>
</dbReference>
<sequence>MMKNIKLRIKLLIVLMLAGLIAAIPMAAIGITSLISASREQAIDFGEKSAYYNSEIINTWLKEKANALTNLENQLASLDDEYEMRRLLRSYSDADSDFISIFIGYEDGELFDAYGWIPDDDYIVRERPWYTKAFNQESLVTTSVYKDKNKNENVTAIATEFNFGERRGVLAANIYVDYIVGKVDNIKYGNSGFAVLLDDANKMISGPDNKENMELFNSIIEKLKMKDILLEESETFELEVNDTTYLAAYSNIEGFDWNLFLIAPLSDFMEPAYAITNHIIYILIAIFILIFLIGYYLSSSMSRPILMMVNGVSDIAGGNFDNEINIDARDEIGNLSNEINKMRVNLKEIFNSIKYESKILAMNSENLSEHLKDTYTGTYRFMSMLSHDIKTPITLIKGYAKALEMGILDDEKEKEYIERINYRSEQIEKIVADVLDNTYEANNIKINLKRVTCEDFINTVIYNSETYVVNQKRRLVKNISFADFDDSDIVNIDRIKIQRVVNNILSNAVKFSEENSVIELEIRKSDGRIFTCFKDRGEGIREEDKEKIFNMFYKTDDSKKGYGLGLYINKAIIEAHEGEVYFSSVYKEGTASGFYLNIVDKQRMQHG</sequence>
<dbReference type="AlphaFoldDB" id="A0A1M6G222"/>
<dbReference type="Pfam" id="PF02518">
    <property type="entry name" value="HATPase_c"/>
    <property type="match status" value="1"/>
</dbReference>
<keyword evidence="9" id="KW-0418">Kinase</keyword>
<dbReference type="GO" id="GO:0005524">
    <property type="term" value="F:ATP binding"/>
    <property type="evidence" value="ECO:0007669"/>
    <property type="project" value="UniProtKB-KW"/>
</dbReference>
<dbReference type="PROSITE" id="PS50885">
    <property type="entry name" value="HAMP"/>
    <property type="match status" value="1"/>
</dbReference>
<evidence type="ECO:0000256" key="13">
    <source>
        <dbReference type="ARBA" id="ARBA00023136"/>
    </source>
</evidence>
<evidence type="ECO:0000256" key="8">
    <source>
        <dbReference type="ARBA" id="ARBA00022741"/>
    </source>
</evidence>